<feature type="transmembrane region" description="Helical" evidence="3">
    <location>
        <begin position="143"/>
        <end position="164"/>
    </location>
</feature>
<proteinExistence type="inferred from homology"/>
<dbReference type="CDD" id="cd17352">
    <property type="entry name" value="MFS_MCT_SLC16"/>
    <property type="match status" value="1"/>
</dbReference>
<feature type="transmembrane region" description="Helical" evidence="3">
    <location>
        <begin position="176"/>
        <end position="201"/>
    </location>
</feature>
<name>A0A1C7N8A4_9FUNG</name>
<evidence type="ECO:0000256" key="1">
    <source>
        <dbReference type="ARBA" id="ARBA00004141"/>
    </source>
</evidence>
<evidence type="ECO:0000256" key="2">
    <source>
        <dbReference type="ARBA" id="ARBA00006727"/>
    </source>
</evidence>
<sequence>MDEKTDDLSLSHHDKEILKDQQSTSTVINEDLEKSSSTFQGPPDGGWEAWLVVFGGFLGNVSIFGVNYTWAVFLSHYNTNVYPGKMNELSWIGSICVALFFVIGPINEWISCKIGYRYMLLIGAILCPLGLMLASITQEIWQLYLTQGVIFGLGASFVFFPSLAAPQQWFSSRRGLAVAGSMCGSGIGSLIFSNVAQAAIANLDYRWALRIEGFMCFALLLLAAAVVRPPKNAEPTQRESYAQLYQKQKQLMKSRSFQIMFLMGIVTTFGYLTPAFFLASYAEYLGLNPWVGSNLGAITSAVNTISMLVIGWISDRTGRFNGLFICTFLAGVFTLTLWTTATSEVSIWIYVVLYGFFGGGYLSLNGAALPEVAGYDNISAANGLFYITSTLGYMFGTPISSAIINSRSDPPGYIYAAVWSGVLMAVGGILCWMLRVTRSGWNPLIKA</sequence>
<feature type="transmembrane region" description="Helical" evidence="3">
    <location>
        <begin position="412"/>
        <end position="434"/>
    </location>
</feature>
<organism evidence="5 6">
    <name type="scientific">Choanephora cucurbitarum</name>
    <dbReference type="NCBI Taxonomy" id="101091"/>
    <lineage>
        <taxon>Eukaryota</taxon>
        <taxon>Fungi</taxon>
        <taxon>Fungi incertae sedis</taxon>
        <taxon>Mucoromycota</taxon>
        <taxon>Mucoromycotina</taxon>
        <taxon>Mucoromycetes</taxon>
        <taxon>Mucorales</taxon>
        <taxon>Mucorineae</taxon>
        <taxon>Choanephoraceae</taxon>
        <taxon>Choanephoroideae</taxon>
        <taxon>Choanephora</taxon>
    </lineage>
</organism>
<dbReference type="GO" id="GO:0016020">
    <property type="term" value="C:membrane"/>
    <property type="evidence" value="ECO:0007669"/>
    <property type="project" value="UniProtKB-SubCell"/>
</dbReference>
<feature type="domain" description="Major facilitator superfamily (MFS) profile" evidence="4">
    <location>
        <begin position="48"/>
        <end position="439"/>
    </location>
</feature>
<feature type="transmembrane region" description="Helical" evidence="3">
    <location>
        <begin position="207"/>
        <end position="227"/>
    </location>
</feature>
<accession>A0A1C7N8A4</accession>
<dbReference type="SUPFAM" id="SSF103473">
    <property type="entry name" value="MFS general substrate transporter"/>
    <property type="match status" value="1"/>
</dbReference>
<evidence type="ECO:0000313" key="6">
    <source>
        <dbReference type="Proteomes" id="UP000093000"/>
    </source>
</evidence>
<evidence type="ECO:0000313" key="5">
    <source>
        <dbReference type="EMBL" id="OBZ85360.1"/>
    </source>
</evidence>
<dbReference type="Gene3D" id="1.20.1250.20">
    <property type="entry name" value="MFS general substrate transporter like domains"/>
    <property type="match status" value="2"/>
</dbReference>
<feature type="transmembrane region" description="Helical" evidence="3">
    <location>
        <begin position="89"/>
        <end position="106"/>
    </location>
</feature>
<feature type="transmembrane region" description="Helical" evidence="3">
    <location>
        <begin position="384"/>
        <end position="406"/>
    </location>
</feature>
<reference evidence="5 6" key="1">
    <citation type="submission" date="2016-03" db="EMBL/GenBank/DDBJ databases">
        <title>Choanephora cucurbitarum.</title>
        <authorList>
            <person name="Min B."/>
            <person name="Park H."/>
            <person name="Park J.-H."/>
            <person name="Shin H.-D."/>
            <person name="Choi I.-G."/>
        </authorList>
    </citation>
    <scope>NUCLEOTIDE SEQUENCE [LARGE SCALE GENOMIC DNA]</scope>
    <source>
        <strain evidence="5 6">KUS-F28377</strain>
    </source>
</reference>
<feature type="transmembrane region" description="Helical" evidence="3">
    <location>
        <begin position="259"/>
        <end position="282"/>
    </location>
</feature>
<dbReference type="STRING" id="101091.A0A1C7N8A4"/>
<protein>
    <submittedName>
        <fullName evidence="5">Monocarboxylate transporter 12</fullName>
    </submittedName>
</protein>
<dbReference type="Pfam" id="PF07690">
    <property type="entry name" value="MFS_1"/>
    <property type="match status" value="1"/>
</dbReference>
<keyword evidence="3" id="KW-0472">Membrane</keyword>
<dbReference type="OrthoDB" id="6499973at2759"/>
<dbReference type="InParanoid" id="A0A1C7N8A4"/>
<gene>
    <name evidence="5" type="primary">slc16a12_0</name>
    <name evidence="5" type="ORF">A0J61_06595</name>
</gene>
<feature type="transmembrane region" description="Helical" evidence="3">
    <location>
        <begin position="49"/>
        <end position="69"/>
    </location>
</feature>
<feature type="transmembrane region" description="Helical" evidence="3">
    <location>
        <begin position="294"/>
        <end position="313"/>
    </location>
</feature>
<feature type="transmembrane region" description="Helical" evidence="3">
    <location>
        <begin position="118"/>
        <end position="137"/>
    </location>
</feature>
<evidence type="ECO:0000259" key="4">
    <source>
        <dbReference type="PROSITE" id="PS50850"/>
    </source>
</evidence>
<comment type="subcellular location">
    <subcellularLocation>
        <location evidence="1">Membrane</location>
        <topology evidence="1">Multi-pass membrane protein</topology>
    </subcellularLocation>
</comment>
<dbReference type="PANTHER" id="PTHR11360">
    <property type="entry name" value="MONOCARBOXYLATE TRANSPORTER"/>
    <property type="match status" value="1"/>
</dbReference>
<dbReference type="InterPro" id="IPR011701">
    <property type="entry name" value="MFS"/>
</dbReference>
<dbReference type="PROSITE" id="PS50850">
    <property type="entry name" value="MFS"/>
    <property type="match status" value="1"/>
</dbReference>
<keyword evidence="3" id="KW-1133">Transmembrane helix</keyword>
<dbReference type="Proteomes" id="UP000093000">
    <property type="component" value="Unassembled WGS sequence"/>
</dbReference>
<keyword evidence="3" id="KW-0812">Transmembrane</keyword>
<keyword evidence="6" id="KW-1185">Reference proteome</keyword>
<dbReference type="InterPro" id="IPR020846">
    <property type="entry name" value="MFS_dom"/>
</dbReference>
<dbReference type="InterPro" id="IPR036259">
    <property type="entry name" value="MFS_trans_sf"/>
</dbReference>
<feature type="transmembrane region" description="Helical" evidence="3">
    <location>
        <begin position="347"/>
        <end position="364"/>
    </location>
</feature>
<dbReference type="InterPro" id="IPR050327">
    <property type="entry name" value="Proton-linked_MCT"/>
</dbReference>
<dbReference type="EMBL" id="LUGH01000405">
    <property type="protein sequence ID" value="OBZ85360.1"/>
    <property type="molecule type" value="Genomic_DNA"/>
</dbReference>
<comment type="similarity">
    <text evidence="2">Belongs to the major facilitator superfamily. Monocarboxylate porter (TC 2.A.1.13) family.</text>
</comment>
<evidence type="ECO:0000256" key="3">
    <source>
        <dbReference type="SAM" id="Phobius"/>
    </source>
</evidence>
<comment type="caution">
    <text evidence="5">The sequence shown here is derived from an EMBL/GenBank/DDBJ whole genome shotgun (WGS) entry which is preliminary data.</text>
</comment>
<feature type="transmembrane region" description="Helical" evidence="3">
    <location>
        <begin position="320"/>
        <end position="341"/>
    </location>
</feature>
<dbReference type="GO" id="GO:0022857">
    <property type="term" value="F:transmembrane transporter activity"/>
    <property type="evidence" value="ECO:0007669"/>
    <property type="project" value="InterPro"/>
</dbReference>
<dbReference type="PANTHER" id="PTHR11360:SF284">
    <property type="entry name" value="EG:103B4.3 PROTEIN-RELATED"/>
    <property type="match status" value="1"/>
</dbReference>
<dbReference type="AlphaFoldDB" id="A0A1C7N8A4"/>